<name>A0AAI9EA29_9PEZI</name>
<accession>A0AAI9EA29</accession>
<dbReference type="EMBL" id="CAVMBE010000018">
    <property type="protein sequence ID" value="CAK3976998.1"/>
    <property type="molecule type" value="Genomic_DNA"/>
</dbReference>
<feature type="domain" description="BTB" evidence="2">
    <location>
        <begin position="22"/>
        <end position="89"/>
    </location>
</feature>
<evidence type="ECO:0000313" key="3">
    <source>
        <dbReference type="EMBL" id="CAK3976998.1"/>
    </source>
</evidence>
<dbReference type="SUPFAM" id="SSF54695">
    <property type="entry name" value="POZ domain"/>
    <property type="match status" value="1"/>
</dbReference>
<dbReference type="PROSITE" id="PS50097">
    <property type="entry name" value="BTB"/>
    <property type="match status" value="1"/>
</dbReference>
<dbReference type="AlphaFoldDB" id="A0AAI9EA29"/>
<protein>
    <submittedName>
        <fullName evidence="3">BTB POZ domain</fullName>
    </submittedName>
</protein>
<reference evidence="3" key="1">
    <citation type="submission" date="2023-11" db="EMBL/GenBank/DDBJ databases">
        <authorList>
            <person name="Alioto T."/>
            <person name="Alioto T."/>
            <person name="Gomez Garrido J."/>
        </authorList>
    </citation>
    <scope>NUCLEOTIDE SEQUENCE</scope>
</reference>
<feature type="compositionally biased region" description="Polar residues" evidence="1">
    <location>
        <begin position="105"/>
        <end position="123"/>
    </location>
</feature>
<dbReference type="InterPro" id="IPR011333">
    <property type="entry name" value="SKP1/BTB/POZ_sf"/>
</dbReference>
<evidence type="ECO:0000313" key="4">
    <source>
        <dbReference type="Proteomes" id="UP001296104"/>
    </source>
</evidence>
<evidence type="ECO:0000259" key="2">
    <source>
        <dbReference type="PROSITE" id="PS50097"/>
    </source>
</evidence>
<proteinExistence type="predicted"/>
<sequence>MGDGTESITRNIGNLLLDGRFSDLKIICQGEEVKVHRAVVCNRSAVLAEECDGGFLDGEFRVIKHSLFDADTLKRLLHFLYRGSYTLKDADHNDSAESSPGIAASAQQTSQHQLATPQQPSSETTERSLSDSKTDGLPTAEEPESLGQAEAFVAHASVFEAASHYDIPELKASALANFKQERENLSSLTTDEFTTIAFIVYQKSVAPALRSEVLKIAIKHRHMLLHDDEFVKVMREEQELRLFATDFLRHFNKWHDLRIAQERRSFETESRQLREDKAAVSAELATVKSQLRAANSHLEMEKRQVTQLKALNEIESCRHCGFAFTYGLEGDGPGQHLARCFYCGTRHRMPF</sequence>
<dbReference type="PANTHER" id="PTHR47843">
    <property type="entry name" value="BTB DOMAIN-CONTAINING PROTEIN-RELATED"/>
    <property type="match status" value="1"/>
</dbReference>
<dbReference type="Gene3D" id="3.30.710.10">
    <property type="entry name" value="Potassium Channel Kv1.1, Chain A"/>
    <property type="match status" value="1"/>
</dbReference>
<dbReference type="Pfam" id="PF00651">
    <property type="entry name" value="BTB"/>
    <property type="match status" value="1"/>
</dbReference>
<organism evidence="3 4">
    <name type="scientific">Lecanosticta acicola</name>
    <dbReference type="NCBI Taxonomy" id="111012"/>
    <lineage>
        <taxon>Eukaryota</taxon>
        <taxon>Fungi</taxon>
        <taxon>Dikarya</taxon>
        <taxon>Ascomycota</taxon>
        <taxon>Pezizomycotina</taxon>
        <taxon>Dothideomycetes</taxon>
        <taxon>Dothideomycetidae</taxon>
        <taxon>Mycosphaerellales</taxon>
        <taxon>Mycosphaerellaceae</taxon>
        <taxon>Lecanosticta</taxon>
    </lineage>
</organism>
<dbReference type="PANTHER" id="PTHR47843:SF5">
    <property type="entry name" value="BTB_POZ DOMAIN PROTEIN"/>
    <property type="match status" value="1"/>
</dbReference>
<feature type="compositionally biased region" description="Basic and acidic residues" evidence="1">
    <location>
        <begin position="124"/>
        <end position="134"/>
    </location>
</feature>
<dbReference type="CDD" id="cd18186">
    <property type="entry name" value="BTB_POZ_ZBTB_KLHL-like"/>
    <property type="match status" value="1"/>
</dbReference>
<feature type="region of interest" description="Disordered" evidence="1">
    <location>
        <begin position="91"/>
        <end position="142"/>
    </location>
</feature>
<dbReference type="Proteomes" id="UP001296104">
    <property type="component" value="Unassembled WGS sequence"/>
</dbReference>
<gene>
    <name evidence="3" type="ORF">LECACI_7A003697</name>
</gene>
<dbReference type="InterPro" id="IPR000210">
    <property type="entry name" value="BTB/POZ_dom"/>
</dbReference>
<evidence type="ECO:0000256" key="1">
    <source>
        <dbReference type="SAM" id="MobiDB-lite"/>
    </source>
</evidence>
<keyword evidence="4" id="KW-1185">Reference proteome</keyword>
<comment type="caution">
    <text evidence="3">The sequence shown here is derived from an EMBL/GenBank/DDBJ whole genome shotgun (WGS) entry which is preliminary data.</text>
</comment>